<evidence type="ECO:0000259" key="15">
    <source>
        <dbReference type="Pfam" id="PF07670"/>
    </source>
</evidence>
<evidence type="ECO:0000256" key="2">
    <source>
        <dbReference type="ARBA" id="ARBA00022448"/>
    </source>
</evidence>
<feature type="transmembrane region" description="Helical" evidence="13">
    <location>
        <begin position="134"/>
        <end position="158"/>
    </location>
</feature>
<keyword evidence="7 13" id="KW-1133">Transmembrane helix</keyword>
<accession>A0A1J5HLU0</accession>
<dbReference type="InterPro" id="IPR003373">
    <property type="entry name" value="Fe2_transport_prot-B"/>
</dbReference>
<evidence type="ECO:0000256" key="12">
    <source>
        <dbReference type="NCBIfam" id="TIGR00437"/>
    </source>
</evidence>
<dbReference type="EMBL" id="MNZM01000104">
    <property type="protein sequence ID" value="OIP82762.1"/>
    <property type="molecule type" value="Genomic_DNA"/>
</dbReference>
<evidence type="ECO:0000256" key="11">
    <source>
        <dbReference type="ARBA" id="ARBA00023136"/>
    </source>
</evidence>
<dbReference type="InterPro" id="IPR050860">
    <property type="entry name" value="FeoB_GTPase"/>
</dbReference>
<evidence type="ECO:0000256" key="1">
    <source>
        <dbReference type="ARBA" id="ARBA00004651"/>
    </source>
</evidence>
<feature type="domain" description="Ferrous iron transport protein B C-terminal" evidence="14">
    <location>
        <begin position="81"/>
        <end position="133"/>
    </location>
</feature>
<keyword evidence="9" id="KW-0406">Ion transport</keyword>
<evidence type="ECO:0000256" key="6">
    <source>
        <dbReference type="ARBA" id="ARBA00022741"/>
    </source>
</evidence>
<comment type="caution">
    <text evidence="16">The sequence shown here is derived from an EMBL/GenBank/DDBJ whole genome shotgun (WGS) entry which is preliminary data.</text>
</comment>
<keyword evidence="6" id="KW-0547">Nucleotide-binding</keyword>
<evidence type="ECO:0000256" key="5">
    <source>
        <dbReference type="ARBA" id="ARBA00022692"/>
    </source>
</evidence>
<reference evidence="16 17" key="1">
    <citation type="journal article" date="2016" name="Environ. Microbiol.">
        <title>Genomic resolution of a cold subsurface aquifer community provides metabolic insights for novel microbes adapted to high CO concentrations.</title>
        <authorList>
            <person name="Probst A.J."/>
            <person name="Castelle C.J."/>
            <person name="Singh A."/>
            <person name="Brown C.T."/>
            <person name="Anantharaman K."/>
            <person name="Sharon I."/>
            <person name="Hug L.A."/>
            <person name="Burstein D."/>
            <person name="Emerson J.B."/>
            <person name="Thomas B.C."/>
            <person name="Banfield J.F."/>
        </authorList>
    </citation>
    <scope>NUCLEOTIDE SEQUENCE [LARGE SCALE GENOMIC DNA]</scope>
    <source>
        <strain evidence="16">CG2_30_33_16</strain>
    </source>
</reference>
<feature type="domain" description="Nucleoside transporter/FeoB GTPase Gate" evidence="15">
    <location>
        <begin position="139"/>
        <end position="266"/>
    </location>
</feature>
<evidence type="ECO:0000256" key="13">
    <source>
        <dbReference type="RuleBase" id="RU362098"/>
    </source>
</evidence>
<evidence type="ECO:0000256" key="3">
    <source>
        <dbReference type="ARBA" id="ARBA00022475"/>
    </source>
</evidence>
<dbReference type="InterPro" id="IPR011642">
    <property type="entry name" value="Gate_dom"/>
</dbReference>
<dbReference type="GO" id="GO:0005525">
    <property type="term" value="F:GTP binding"/>
    <property type="evidence" value="ECO:0007669"/>
    <property type="project" value="UniProtKB-KW"/>
</dbReference>
<comment type="similarity">
    <text evidence="13">Belongs to the TRAFAC class TrmE-Era-EngA-EngB-Septin-like GTPase superfamily. FeoB GTPase (TC 9.A.8) family.</text>
</comment>
<dbReference type="PANTHER" id="PTHR43185:SF1">
    <property type="entry name" value="FE(2+) TRANSPORTER FEOB"/>
    <property type="match status" value="1"/>
</dbReference>
<name>A0A1J5HLU0_9BACT</name>
<evidence type="ECO:0000313" key="17">
    <source>
        <dbReference type="Proteomes" id="UP000183758"/>
    </source>
</evidence>
<dbReference type="InterPro" id="IPR011640">
    <property type="entry name" value="Fe2_transport_prot_B_C"/>
</dbReference>
<evidence type="ECO:0000259" key="14">
    <source>
        <dbReference type="Pfam" id="PF07664"/>
    </source>
</evidence>
<evidence type="ECO:0000256" key="7">
    <source>
        <dbReference type="ARBA" id="ARBA00022989"/>
    </source>
</evidence>
<feature type="transmembrane region" description="Helical" evidence="13">
    <location>
        <begin position="237"/>
        <end position="258"/>
    </location>
</feature>
<gene>
    <name evidence="16" type="ORF">AUK04_04140</name>
</gene>
<dbReference type="GO" id="GO:0005886">
    <property type="term" value="C:plasma membrane"/>
    <property type="evidence" value="ECO:0007669"/>
    <property type="project" value="UniProtKB-SubCell"/>
</dbReference>
<dbReference type="NCBIfam" id="TIGR00437">
    <property type="entry name" value="feoB"/>
    <property type="match status" value="1"/>
</dbReference>
<proteinExistence type="inferred from homology"/>
<organism evidence="16 17">
    <name type="scientific">Candidatus Roizmanbacteria bacterium CG2_30_33_16</name>
    <dbReference type="NCBI Taxonomy" id="1805340"/>
    <lineage>
        <taxon>Bacteria</taxon>
        <taxon>Candidatus Roizmaniibacteriota</taxon>
    </lineage>
</organism>
<feature type="transmembrane region" description="Helical" evidence="13">
    <location>
        <begin position="270"/>
        <end position="288"/>
    </location>
</feature>
<evidence type="ECO:0000313" key="16">
    <source>
        <dbReference type="EMBL" id="OIP82762.1"/>
    </source>
</evidence>
<dbReference type="Proteomes" id="UP000183758">
    <property type="component" value="Unassembled WGS sequence"/>
</dbReference>
<dbReference type="GO" id="GO:0015093">
    <property type="term" value="F:ferrous iron transmembrane transporter activity"/>
    <property type="evidence" value="ECO:0007669"/>
    <property type="project" value="UniProtKB-UniRule"/>
</dbReference>
<dbReference type="AlphaFoldDB" id="A0A1J5HLU0"/>
<evidence type="ECO:0000256" key="10">
    <source>
        <dbReference type="ARBA" id="ARBA00023134"/>
    </source>
</evidence>
<keyword evidence="10 13" id="KW-0342">GTP-binding</keyword>
<evidence type="ECO:0000256" key="9">
    <source>
        <dbReference type="ARBA" id="ARBA00023065"/>
    </source>
</evidence>
<evidence type="ECO:0000256" key="4">
    <source>
        <dbReference type="ARBA" id="ARBA00022496"/>
    </source>
</evidence>
<dbReference type="Pfam" id="PF07670">
    <property type="entry name" value="Gate"/>
    <property type="match status" value="2"/>
</dbReference>
<evidence type="ECO:0000256" key="8">
    <source>
        <dbReference type="ARBA" id="ARBA00023004"/>
    </source>
</evidence>
<comment type="subcellular location">
    <subcellularLocation>
        <location evidence="13">Cell inner membrane</location>
        <topology evidence="13">Multi-pass membrane protein</topology>
    </subcellularLocation>
    <subcellularLocation>
        <location evidence="1">Cell membrane</location>
        <topology evidence="1">Multi-pass membrane protein</topology>
    </subcellularLocation>
</comment>
<feature type="transmembrane region" description="Helical" evidence="13">
    <location>
        <begin position="47"/>
        <end position="73"/>
    </location>
</feature>
<dbReference type="PANTHER" id="PTHR43185">
    <property type="entry name" value="FERROUS IRON TRANSPORT PROTEIN B"/>
    <property type="match status" value="1"/>
</dbReference>
<keyword evidence="3" id="KW-1003">Cell membrane</keyword>
<feature type="transmembrane region" description="Helical" evidence="13">
    <location>
        <begin position="79"/>
        <end position="99"/>
    </location>
</feature>
<feature type="transmembrane region" description="Helical" evidence="13">
    <location>
        <begin position="194"/>
        <end position="217"/>
    </location>
</feature>
<protein>
    <recommendedName>
        <fullName evidence="12 13">Ferrous iron transport protein B</fullName>
    </recommendedName>
</protein>
<feature type="non-terminal residue" evidence="16">
    <location>
        <position position="1"/>
    </location>
</feature>
<feature type="domain" description="Nucleoside transporter/FeoB GTPase Gate" evidence="15">
    <location>
        <begin position="3"/>
        <end position="72"/>
    </location>
</feature>
<keyword evidence="11 13" id="KW-0472">Membrane</keyword>
<keyword evidence="8 13" id="KW-0408">Iron</keyword>
<keyword evidence="5 13" id="KW-0812">Transmembrane</keyword>
<keyword evidence="4 13" id="KW-0410">Iron transport</keyword>
<comment type="caution">
    <text evidence="13">Lacks conserved residue(s) required for the propagation of feature annotation.</text>
</comment>
<feature type="transmembrane region" description="Helical" evidence="13">
    <location>
        <begin position="20"/>
        <end position="40"/>
    </location>
</feature>
<dbReference type="Pfam" id="PF07664">
    <property type="entry name" value="FeoB_C"/>
    <property type="match status" value="1"/>
</dbReference>
<comment type="function">
    <text evidence="13">Probable transporter of a GTP-driven Fe(2+) uptake system.</text>
</comment>
<sequence length="297" mass="33169">RGAYIMDRFMHKIGLHGKAFISLILGFGCNVPGIMATRTLETRKDRLLTILISPFMSCGARLPVYVLFAGAFFSAYQGWIIFSLYVLGIVVAIVLGFIFKKFLIKELSSPFVIELPQYHIPSLNGVLIHIWERVWLFISRAGTLILAFSIIVWALASFPLGVEYGSKASLAGLIGQKVSYVFKPLGFGNWRSSVALMFGFFAKEVIIGTFGTLYGVTDVNTTDYALITALQKDFTPLSAYSFMVFVLLYVPCMAVLAVVKRETNSWKWPLFMIFYTSIVAWTAAFIIYQGGRLIGFS</sequence>
<keyword evidence="2 13" id="KW-0813">Transport</keyword>